<comment type="caution">
    <text evidence="2">The sequence shown here is derived from an EMBL/GenBank/DDBJ whole genome shotgun (WGS) entry which is preliminary data.</text>
</comment>
<evidence type="ECO:0000313" key="2">
    <source>
        <dbReference type="EMBL" id="MFC3491325.1"/>
    </source>
</evidence>
<evidence type="ECO:0000313" key="3">
    <source>
        <dbReference type="Proteomes" id="UP001595712"/>
    </source>
</evidence>
<dbReference type="InterPro" id="IPR038765">
    <property type="entry name" value="Papain-like_cys_pep_sf"/>
</dbReference>
<sequence length="423" mass="46642">MTQTSRRPSQAGPPHSPAKLARVRTVAQDAMRGARWWTLLDLERTLRADTEFWRDLWAPSLAIAAQKVGLKNARSRLDEAIEAGFHQIDLFEPELSNAFGTDPDWALVLERARTNVPRPALRLTAWPEPGPAAPLRLDRAEAHREPQLLPRLPRPAAGAWETAKALLGWTAGLWRHANARINAGDALDVLEQVANGARYSCVEYSIVLAQGLNALRIPARRVWLRRGDYHDGVGQGHAVAEAWIDDLDQWVLLDGQHGAYWADEHARPLSLPELQARERPARPVHVGPRAPMRDPGLWAAYFAHASVTGIAWEPAGFVPVFQDGQVLATERLVRDSAEAYPRLSDLAVGVTALDGVPAVELKPVHPFAIGGTWDGEMIVVQGPQGKRRFARALDRDPGEHRADIAAVTPYGPLASRELRWTAA</sequence>
<gene>
    <name evidence="2" type="ORF">ACFO8M_02335</name>
</gene>
<dbReference type="RefSeq" id="WP_387969939.1">
    <property type="nucleotide sequence ID" value="NZ_JBHRWO010000004.1"/>
</dbReference>
<name>A0ABV7PVP3_9ACTN</name>
<dbReference type="EMBL" id="JBHRWO010000004">
    <property type="protein sequence ID" value="MFC3491325.1"/>
    <property type="molecule type" value="Genomic_DNA"/>
</dbReference>
<organism evidence="2 3">
    <name type="scientific">Glycomyces rhizosphaerae</name>
    <dbReference type="NCBI Taxonomy" id="2054422"/>
    <lineage>
        <taxon>Bacteria</taxon>
        <taxon>Bacillati</taxon>
        <taxon>Actinomycetota</taxon>
        <taxon>Actinomycetes</taxon>
        <taxon>Glycomycetales</taxon>
        <taxon>Glycomycetaceae</taxon>
        <taxon>Glycomyces</taxon>
    </lineage>
</organism>
<evidence type="ECO:0000259" key="1">
    <source>
        <dbReference type="Pfam" id="PF01841"/>
    </source>
</evidence>
<dbReference type="Pfam" id="PF01841">
    <property type="entry name" value="Transglut_core"/>
    <property type="match status" value="1"/>
</dbReference>
<protein>
    <submittedName>
        <fullName evidence="2">Transglutaminase domain-containing protein</fullName>
    </submittedName>
</protein>
<feature type="domain" description="Transglutaminase-like" evidence="1">
    <location>
        <begin position="161"/>
        <end position="254"/>
    </location>
</feature>
<dbReference type="InterPro" id="IPR002931">
    <property type="entry name" value="Transglutaminase-like"/>
</dbReference>
<accession>A0ABV7PVP3</accession>
<reference evidence="3" key="1">
    <citation type="journal article" date="2019" name="Int. J. Syst. Evol. Microbiol.">
        <title>The Global Catalogue of Microorganisms (GCM) 10K type strain sequencing project: providing services to taxonomists for standard genome sequencing and annotation.</title>
        <authorList>
            <consortium name="The Broad Institute Genomics Platform"/>
            <consortium name="The Broad Institute Genome Sequencing Center for Infectious Disease"/>
            <person name="Wu L."/>
            <person name="Ma J."/>
        </authorList>
    </citation>
    <scope>NUCLEOTIDE SEQUENCE [LARGE SCALE GENOMIC DNA]</scope>
    <source>
        <strain evidence="3">CGMCC 4.7396</strain>
    </source>
</reference>
<dbReference type="Proteomes" id="UP001595712">
    <property type="component" value="Unassembled WGS sequence"/>
</dbReference>
<keyword evidence="3" id="KW-1185">Reference proteome</keyword>
<dbReference type="SUPFAM" id="SSF54001">
    <property type="entry name" value="Cysteine proteinases"/>
    <property type="match status" value="1"/>
</dbReference>
<proteinExistence type="predicted"/>